<accession>A0ABQ8PBA2</accession>
<proteinExistence type="inferred from homology"/>
<evidence type="ECO:0000256" key="7">
    <source>
        <dbReference type="SAM" id="Phobius"/>
    </source>
</evidence>
<dbReference type="EMBL" id="JAPCXB010000013">
    <property type="protein sequence ID" value="KAJ1614896.1"/>
    <property type="molecule type" value="Genomic_DNA"/>
</dbReference>
<feature type="transmembrane region" description="Helical" evidence="7">
    <location>
        <begin position="133"/>
        <end position="160"/>
    </location>
</feature>
<evidence type="ECO:0000256" key="6">
    <source>
        <dbReference type="ARBA" id="ARBA00023136"/>
    </source>
</evidence>
<gene>
    <name evidence="8" type="ORF">OJ252_389</name>
</gene>
<keyword evidence="6 7" id="KW-0472">Membrane</keyword>
<evidence type="ECO:0000256" key="4">
    <source>
        <dbReference type="ARBA" id="ARBA00022692"/>
    </source>
</evidence>
<evidence type="ECO:0000256" key="2">
    <source>
        <dbReference type="ARBA" id="ARBA00005376"/>
    </source>
</evidence>
<name>A0ABQ8PBA2_9CRYT</name>
<sequence>MMHLDKKILYWSAIPIIILVFCGVTLRTIIQISSSKGKRKRIRLKNEQDLNECLMSSQRISLRNQEFQNHINRSALIRSRHFLIPEDSFSKRKLFYCEPEKGYFQNPPESPSPLAALSNPDHSALTEMMKNQFGFLILNGGMGYLVSTLFSGFYVAYIPFPFSYSFKGMLQRGVEVNPNISASFLSALSFYFIVLMSCGEIVNSLLSMIGFENINNSQIDLTMMNHQVSPLGNQIDYSKLFRDEIESFHISVEECALNQIEEMAIEQLDS</sequence>
<keyword evidence="9" id="KW-1185">Reference proteome</keyword>
<dbReference type="InterPro" id="IPR008568">
    <property type="entry name" value="EMC3"/>
</dbReference>
<dbReference type="SMART" id="SM01415">
    <property type="entry name" value="DUF106"/>
    <property type="match status" value="1"/>
</dbReference>
<evidence type="ECO:0000256" key="5">
    <source>
        <dbReference type="ARBA" id="ARBA00022989"/>
    </source>
</evidence>
<dbReference type="InterPro" id="IPR002809">
    <property type="entry name" value="EMC3/TMCO1"/>
</dbReference>
<comment type="caution">
    <text evidence="8">The sequence shown here is derived from an EMBL/GenBank/DDBJ whole genome shotgun (WGS) entry which is preliminary data.</text>
</comment>
<reference evidence="8" key="1">
    <citation type="submission" date="2022-10" db="EMBL/GenBank/DDBJ databases">
        <title>Adaptive evolution leads to modifications in subtelomeric GC content in a zoonotic Cryptosporidium species.</title>
        <authorList>
            <person name="Li J."/>
            <person name="Feng Y."/>
            <person name="Xiao L."/>
        </authorList>
    </citation>
    <scope>NUCLEOTIDE SEQUENCE</scope>
    <source>
        <strain evidence="8">25894</strain>
    </source>
</reference>
<feature type="transmembrane region" description="Helical" evidence="7">
    <location>
        <begin position="12"/>
        <end position="30"/>
    </location>
</feature>
<evidence type="ECO:0000256" key="3">
    <source>
        <dbReference type="ARBA" id="ARBA00020822"/>
    </source>
</evidence>
<evidence type="ECO:0000313" key="9">
    <source>
        <dbReference type="Proteomes" id="UP001071777"/>
    </source>
</evidence>
<feature type="transmembrane region" description="Helical" evidence="7">
    <location>
        <begin position="180"/>
        <end position="202"/>
    </location>
</feature>
<evidence type="ECO:0000256" key="1">
    <source>
        <dbReference type="ARBA" id="ARBA00004141"/>
    </source>
</evidence>
<dbReference type="PANTHER" id="PTHR13116">
    <property type="entry name" value="ER MEMBRANE PROTEIN COMPLEX SUBUNIT 3"/>
    <property type="match status" value="1"/>
</dbReference>
<evidence type="ECO:0000313" key="8">
    <source>
        <dbReference type="EMBL" id="KAJ1614896.1"/>
    </source>
</evidence>
<comment type="subcellular location">
    <subcellularLocation>
        <location evidence="1">Membrane</location>
        <topology evidence="1">Multi-pass membrane protein</topology>
    </subcellularLocation>
</comment>
<dbReference type="Pfam" id="PF01956">
    <property type="entry name" value="EMC3_TMCO1"/>
    <property type="match status" value="1"/>
</dbReference>
<comment type="similarity">
    <text evidence="2">Belongs to the EMC3 family.</text>
</comment>
<protein>
    <recommendedName>
        <fullName evidence="3">ER membrane protein complex subunit 3</fullName>
    </recommendedName>
</protein>
<keyword evidence="5 7" id="KW-1133">Transmembrane helix</keyword>
<dbReference type="Proteomes" id="UP001071777">
    <property type="component" value="Unassembled WGS sequence"/>
</dbReference>
<dbReference type="PANTHER" id="PTHR13116:SF5">
    <property type="entry name" value="ER MEMBRANE PROTEIN COMPLEX SUBUNIT 3"/>
    <property type="match status" value="1"/>
</dbReference>
<organism evidence="8 9">
    <name type="scientific">Cryptosporidium canis</name>
    <dbReference type="NCBI Taxonomy" id="195482"/>
    <lineage>
        <taxon>Eukaryota</taxon>
        <taxon>Sar</taxon>
        <taxon>Alveolata</taxon>
        <taxon>Apicomplexa</taxon>
        <taxon>Conoidasida</taxon>
        <taxon>Coccidia</taxon>
        <taxon>Eucoccidiorida</taxon>
        <taxon>Eimeriorina</taxon>
        <taxon>Cryptosporidiidae</taxon>
        <taxon>Cryptosporidium</taxon>
    </lineage>
</organism>
<keyword evidence="4 7" id="KW-0812">Transmembrane</keyword>